<proteinExistence type="predicted"/>
<dbReference type="InterPro" id="IPR012464">
    <property type="entry name" value="DUF1676"/>
</dbReference>
<keyword evidence="3" id="KW-0732">Signal</keyword>
<evidence type="ECO:0000313" key="4">
    <source>
        <dbReference type="EMBL" id="KAJ8969593.1"/>
    </source>
</evidence>
<gene>
    <name evidence="4" type="ORF">NQ317_015464</name>
</gene>
<evidence type="ECO:0008006" key="6">
    <source>
        <dbReference type="Google" id="ProtNLM"/>
    </source>
</evidence>
<evidence type="ECO:0000256" key="1">
    <source>
        <dbReference type="SAM" id="MobiDB-lite"/>
    </source>
</evidence>
<name>A0ABQ9J0P4_9CUCU</name>
<feature type="signal peptide" evidence="3">
    <location>
        <begin position="1"/>
        <end position="24"/>
    </location>
</feature>
<reference evidence="4" key="1">
    <citation type="journal article" date="2023" name="Insect Mol. Biol.">
        <title>Genome sequencing provides insights into the evolution of gene families encoding plant cell wall-degrading enzymes in longhorned beetles.</title>
        <authorList>
            <person name="Shin N.R."/>
            <person name="Okamura Y."/>
            <person name="Kirsch R."/>
            <person name="Pauchet Y."/>
        </authorList>
    </citation>
    <scope>NUCLEOTIDE SEQUENCE</scope>
    <source>
        <strain evidence="4">MMC_N1</strain>
    </source>
</reference>
<comment type="caution">
    <text evidence="4">The sequence shown here is derived from an EMBL/GenBank/DDBJ whole genome shotgun (WGS) entry which is preliminary data.</text>
</comment>
<dbReference type="Pfam" id="PF07898">
    <property type="entry name" value="DUF1676"/>
    <property type="match status" value="1"/>
</dbReference>
<evidence type="ECO:0000256" key="3">
    <source>
        <dbReference type="SAM" id="SignalP"/>
    </source>
</evidence>
<keyword evidence="5" id="KW-1185">Reference proteome</keyword>
<feature type="chain" id="PRO_5045514477" description="Osiris 2" evidence="3">
    <location>
        <begin position="25"/>
        <end position="338"/>
    </location>
</feature>
<feature type="transmembrane region" description="Helical" evidence="2">
    <location>
        <begin position="235"/>
        <end position="252"/>
    </location>
</feature>
<dbReference type="EMBL" id="JAPWTJ010001769">
    <property type="protein sequence ID" value="KAJ8969593.1"/>
    <property type="molecule type" value="Genomic_DNA"/>
</dbReference>
<evidence type="ECO:0000313" key="5">
    <source>
        <dbReference type="Proteomes" id="UP001162164"/>
    </source>
</evidence>
<dbReference type="Proteomes" id="UP001162164">
    <property type="component" value="Unassembled WGS sequence"/>
</dbReference>
<accession>A0ABQ9J0P4</accession>
<dbReference type="PANTHER" id="PTHR21879">
    <property type="entry name" value="FI03362P-RELATED-RELATED"/>
    <property type="match status" value="1"/>
</dbReference>
<feature type="compositionally biased region" description="Basic and acidic residues" evidence="1">
    <location>
        <begin position="319"/>
        <end position="330"/>
    </location>
</feature>
<feature type="region of interest" description="Disordered" evidence="1">
    <location>
        <begin position="318"/>
        <end position="338"/>
    </location>
</feature>
<evidence type="ECO:0000256" key="2">
    <source>
        <dbReference type="SAM" id="Phobius"/>
    </source>
</evidence>
<keyword evidence="2" id="KW-1133">Transmembrane helix</keyword>
<dbReference type="PANTHER" id="PTHR21879:SF10">
    <property type="entry name" value="LP14110P"/>
    <property type="match status" value="1"/>
</dbReference>
<keyword evidence="2" id="KW-0472">Membrane</keyword>
<sequence>MLEFSKWLFLFFGVSLVALNSVGQQQNYVPDGLSEDARQGRNLLDWIGLGTGPGTDPYLAKTNAACLAGDLAECLNHEHFHHLKNFLAIQISVTNLYFQPSYYLSDNAKIFRLPETQLRHLAEEPFEFSSSPRSDEPEWDQLIKFAMRKVEKFLKSTSIELSFDDEVTERGRYAPRFIDEIVGEIDLIEDKKDSIFKRKQLKKLFIPLLLILKIFKLKLLLFLPLILGLASFKKLLGFLAIIIPGAIAFFNLCKPVLKQQNGGFYGGPQYSQTGVVYQQPSPHYSHDYREYPQQTSHLNFRDDDSAQNLAYGGWSQYRSSDKTIEAEPSQKKSILPDS</sequence>
<keyword evidence="2" id="KW-0812">Transmembrane</keyword>
<protein>
    <recommendedName>
        <fullName evidence="6">Osiris 2</fullName>
    </recommendedName>
</protein>
<feature type="transmembrane region" description="Helical" evidence="2">
    <location>
        <begin position="204"/>
        <end position="223"/>
    </location>
</feature>
<organism evidence="4 5">
    <name type="scientific">Molorchus minor</name>
    <dbReference type="NCBI Taxonomy" id="1323400"/>
    <lineage>
        <taxon>Eukaryota</taxon>
        <taxon>Metazoa</taxon>
        <taxon>Ecdysozoa</taxon>
        <taxon>Arthropoda</taxon>
        <taxon>Hexapoda</taxon>
        <taxon>Insecta</taxon>
        <taxon>Pterygota</taxon>
        <taxon>Neoptera</taxon>
        <taxon>Endopterygota</taxon>
        <taxon>Coleoptera</taxon>
        <taxon>Polyphaga</taxon>
        <taxon>Cucujiformia</taxon>
        <taxon>Chrysomeloidea</taxon>
        <taxon>Cerambycidae</taxon>
        <taxon>Lamiinae</taxon>
        <taxon>Monochamini</taxon>
        <taxon>Molorchus</taxon>
    </lineage>
</organism>